<dbReference type="Pfam" id="PF02082">
    <property type="entry name" value="Rrf2"/>
    <property type="match status" value="1"/>
</dbReference>
<protein>
    <submittedName>
        <fullName evidence="2">Rrf2 family transcriptional regulator</fullName>
    </submittedName>
</protein>
<dbReference type="Gene3D" id="1.10.10.10">
    <property type="entry name" value="Winged helix-like DNA-binding domain superfamily/Winged helix DNA-binding domain"/>
    <property type="match status" value="1"/>
</dbReference>
<organism evidence="2 3">
    <name type="scientific">Faecalicoccus pleomorphus</name>
    <dbReference type="NCBI Taxonomy" id="1323"/>
    <lineage>
        <taxon>Bacteria</taxon>
        <taxon>Bacillati</taxon>
        <taxon>Bacillota</taxon>
        <taxon>Erysipelotrichia</taxon>
        <taxon>Erysipelotrichales</taxon>
        <taxon>Erysipelotrichaceae</taxon>
        <taxon>Faecalicoccus</taxon>
    </lineage>
</organism>
<dbReference type="InterPro" id="IPR036390">
    <property type="entry name" value="WH_DNA-bd_sf"/>
</dbReference>
<dbReference type="SUPFAM" id="SSF46785">
    <property type="entry name" value="Winged helix' DNA-binding domain"/>
    <property type="match status" value="1"/>
</dbReference>
<dbReference type="PANTHER" id="PTHR33221:SF5">
    <property type="entry name" value="HTH-TYPE TRANSCRIPTIONAL REGULATOR ISCR"/>
    <property type="match status" value="1"/>
</dbReference>
<evidence type="ECO:0000313" key="2">
    <source>
        <dbReference type="EMBL" id="RGD76950.1"/>
    </source>
</evidence>
<sequence>MKISTKGRYALRMLIDLNRYQGDGYVSLKDVAQRENISKKYLEQIVPVLNRSGILCANRGYQGGYRLASPADQISVYDVLKATEGSLACVACLEEHAMPCERREFCPTLSVWKKFDELVKDYFSKITLQDMIQQQGEE</sequence>
<keyword evidence="1" id="KW-0238">DNA-binding</keyword>
<dbReference type="STRING" id="1123313.GCA_000420345_00660"/>
<evidence type="ECO:0000313" key="3">
    <source>
        <dbReference type="Proteomes" id="UP000260721"/>
    </source>
</evidence>
<dbReference type="NCBIfam" id="TIGR00738">
    <property type="entry name" value="rrf2_super"/>
    <property type="match status" value="1"/>
</dbReference>
<proteinExistence type="predicted"/>
<dbReference type="PANTHER" id="PTHR33221">
    <property type="entry name" value="WINGED HELIX-TURN-HELIX TRANSCRIPTIONAL REGULATOR, RRF2 FAMILY"/>
    <property type="match status" value="1"/>
</dbReference>
<accession>A0A3E3E5F4</accession>
<dbReference type="InterPro" id="IPR036388">
    <property type="entry name" value="WH-like_DNA-bd_sf"/>
</dbReference>
<dbReference type="GO" id="GO:0005829">
    <property type="term" value="C:cytosol"/>
    <property type="evidence" value="ECO:0007669"/>
    <property type="project" value="TreeGrafter"/>
</dbReference>
<dbReference type="GO" id="GO:0003700">
    <property type="term" value="F:DNA-binding transcription factor activity"/>
    <property type="evidence" value="ECO:0007669"/>
    <property type="project" value="TreeGrafter"/>
</dbReference>
<evidence type="ECO:0000256" key="1">
    <source>
        <dbReference type="ARBA" id="ARBA00023125"/>
    </source>
</evidence>
<dbReference type="RefSeq" id="WP_117445920.1">
    <property type="nucleotide sequence ID" value="NZ_CALCIP010000027.1"/>
</dbReference>
<dbReference type="PROSITE" id="PS51197">
    <property type="entry name" value="HTH_RRF2_2"/>
    <property type="match status" value="1"/>
</dbReference>
<comment type="caution">
    <text evidence="2">The sequence shown here is derived from an EMBL/GenBank/DDBJ whole genome shotgun (WGS) entry which is preliminary data.</text>
</comment>
<dbReference type="PROSITE" id="PS01332">
    <property type="entry name" value="HTH_RRF2_1"/>
    <property type="match status" value="1"/>
</dbReference>
<dbReference type="EMBL" id="QUSK01000008">
    <property type="protein sequence ID" value="RGD76950.1"/>
    <property type="molecule type" value="Genomic_DNA"/>
</dbReference>
<dbReference type="AlphaFoldDB" id="A0A3E3E5F4"/>
<dbReference type="InterPro" id="IPR030489">
    <property type="entry name" value="TR_Rrf2-type_CS"/>
</dbReference>
<dbReference type="Proteomes" id="UP000260721">
    <property type="component" value="Unassembled WGS sequence"/>
</dbReference>
<reference evidence="2 3" key="1">
    <citation type="submission" date="2018-08" db="EMBL/GenBank/DDBJ databases">
        <title>A genome reference for cultivated species of the human gut microbiota.</title>
        <authorList>
            <person name="Zou Y."/>
            <person name="Xue W."/>
            <person name="Luo G."/>
        </authorList>
    </citation>
    <scope>NUCLEOTIDE SEQUENCE [LARGE SCALE GENOMIC DNA]</scope>
    <source>
        <strain evidence="2 3">TF08-11</strain>
    </source>
</reference>
<gene>
    <name evidence="2" type="ORF">DXC78_04565</name>
</gene>
<dbReference type="GO" id="GO:0003677">
    <property type="term" value="F:DNA binding"/>
    <property type="evidence" value="ECO:0007669"/>
    <property type="project" value="UniProtKB-KW"/>
</dbReference>
<dbReference type="InterPro" id="IPR000944">
    <property type="entry name" value="Tscrpt_reg_Rrf2"/>
</dbReference>
<name>A0A3E3E5F4_9FIRM</name>